<gene>
    <name evidence="4" type="ordered locus">CHU_0801</name>
</gene>
<evidence type="ECO:0000313" key="4">
    <source>
        <dbReference type="EMBL" id="ABG58088.1"/>
    </source>
</evidence>
<accession>A0A6N4SPB2</accession>
<dbReference type="EMBL" id="CP000383">
    <property type="protein sequence ID" value="ABG58088.1"/>
    <property type="molecule type" value="Genomic_DNA"/>
</dbReference>
<dbReference type="CDD" id="cd10795">
    <property type="entry name" value="GH57N_MJA1_like"/>
    <property type="match status" value="1"/>
</dbReference>
<dbReference type="InterPro" id="IPR004300">
    <property type="entry name" value="Glyco_hydro_57_N"/>
</dbReference>
<dbReference type="SUPFAM" id="SSF88713">
    <property type="entry name" value="Glycoside hydrolase/deacetylase"/>
    <property type="match status" value="1"/>
</dbReference>
<organism evidence="4 5">
    <name type="scientific">Cytophaga hutchinsonii (strain ATCC 33406 / DSM 1761 / CIP 103989 / NBRC 15051 / NCIMB 9469 / D465)</name>
    <dbReference type="NCBI Taxonomy" id="269798"/>
    <lineage>
        <taxon>Bacteria</taxon>
        <taxon>Pseudomonadati</taxon>
        <taxon>Bacteroidota</taxon>
        <taxon>Cytophagia</taxon>
        <taxon>Cytophagales</taxon>
        <taxon>Cytophagaceae</taxon>
        <taxon>Cytophaga</taxon>
    </lineage>
</organism>
<sequence length="397" mass="46432">MRSVTLCFQVHQPFRINPYTFFDIGKNHSYEDAAHNKLVVDRVADLCYLPTNKILLQQIKKYKGLFRVAFSISGTTIEQFKLYRPDVIDSFIALAKTDCVEFLAETYYHSLSSIFSKEEFLIQVDTHRKLIRSTFGYQTEVFRNTELIHNNDIAATIKELGLKGMITEGVQKLLGTMSTNKVYSPAHTSFPVILRNCKLSDDLAFRFSDKNWKGYPLTVEKYTSWIKKSLKKHENATIYVDYETFGEHQKKNSGIFTFLRKLPGMLIDTHGIDFMTPSEVIDNLEIHDVYDAHETISWADIEKNLSAWYQNSMQKEALEKIYSLEPLIRKMQIRRHTDKWSKLQTSDHFYYMSTKGYSDGEVHQYFSPFASPHDAYIHYMNVVADFELEIRKKKLFK</sequence>
<dbReference type="GO" id="GO:0004556">
    <property type="term" value="F:alpha-amylase activity"/>
    <property type="evidence" value="ECO:0007669"/>
    <property type="project" value="UniProtKB-EC"/>
</dbReference>
<proteinExistence type="inferred from homology"/>
<keyword evidence="4" id="KW-0378">Hydrolase</keyword>
<dbReference type="OrthoDB" id="138256at2"/>
<dbReference type="PANTHER" id="PTHR36306">
    <property type="entry name" value="ALPHA-AMYLASE-RELATED-RELATED"/>
    <property type="match status" value="1"/>
</dbReference>
<dbReference type="PANTHER" id="PTHR36306:SF1">
    <property type="entry name" value="ALPHA-AMYLASE-RELATED"/>
    <property type="match status" value="1"/>
</dbReference>
<dbReference type="GO" id="GO:0005975">
    <property type="term" value="P:carbohydrate metabolic process"/>
    <property type="evidence" value="ECO:0007669"/>
    <property type="project" value="InterPro"/>
</dbReference>
<dbReference type="RefSeq" id="WP_011584204.1">
    <property type="nucleotide sequence ID" value="NC_008255.1"/>
</dbReference>
<evidence type="ECO:0000259" key="3">
    <source>
        <dbReference type="Pfam" id="PF03065"/>
    </source>
</evidence>
<dbReference type="KEGG" id="chu:CHU_0801"/>
<name>A0A6N4SPB2_CYTH3</name>
<dbReference type="InterPro" id="IPR011330">
    <property type="entry name" value="Glyco_hydro/deAcase_b/a-brl"/>
</dbReference>
<dbReference type="Proteomes" id="UP000001822">
    <property type="component" value="Chromosome"/>
</dbReference>
<evidence type="ECO:0000313" key="5">
    <source>
        <dbReference type="Proteomes" id="UP000001822"/>
    </source>
</evidence>
<protein>
    <submittedName>
        <fullName evidence="4">A-amylase, glycoside hydrolase family 57 protein</fullName>
        <ecNumber evidence="4">3.2.1.1</ecNumber>
    </submittedName>
</protein>
<reference evidence="4 5" key="1">
    <citation type="journal article" date="2007" name="Appl. Environ. Microbiol.">
        <title>Genome sequence of the cellulolytic gliding bacterium Cytophaga hutchinsonii.</title>
        <authorList>
            <person name="Xie G."/>
            <person name="Bruce D.C."/>
            <person name="Challacombe J.F."/>
            <person name="Chertkov O."/>
            <person name="Detter J.C."/>
            <person name="Gilna P."/>
            <person name="Han C.S."/>
            <person name="Lucas S."/>
            <person name="Misra M."/>
            <person name="Myers G.L."/>
            <person name="Richardson P."/>
            <person name="Tapia R."/>
            <person name="Thayer N."/>
            <person name="Thompson L.S."/>
            <person name="Brettin T.S."/>
            <person name="Henrissat B."/>
            <person name="Wilson D.B."/>
            <person name="McBride M.J."/>
        </authorList>
    </citation>
    <scope>NUCLEOTIDE SEQUENCE [LARGE SCALE GENOMIC DNA]</scope>
    <source>
        <strain evidence="5">ATCC 33406 / DSM 1761 / CIP 103989 / NBRC 15051 / NCIMB 9469 / D465</strain>
    </source>
</reference>
<evidence type="ECO:0000256" key="1">
    <source>
        <dbReference type="ARBA" id="ARBA00006821"/>
    </source>
</evidence>
<comment type="similarity">
    <text evidence="1">Belongs to the glycosyl hydrolase 57 family.</text>
</comment>
<dbReference type="EC" id="3.2.1.1" evidence="4"/>
<dbReference type="InterPro" id="IPR052046">
    <property type="entry name" value="GH57_Enzymes"/>
</dbReference>
<dbReference type="Gene3D" id="3.20.110.20">
    <property type="match status" value="1"/>
</dbReference>
<evidence type="ECO:0000256" key="2">
    <source>
        <dbReference type="ARBA" id="ARBA00023277"/>
    </source>
</evidence>
<keyword evidence="4" id="KW-0326">Glycosidase</keyword>
<feature type="domain" description="Glycoside hydrolase family 57 N-terminal" evidence="3">
    <location>
        <begin position="6"/>
        <end position="289"/>
    </location>
</feature>
<dbReference type="Pfam" id="PF03065">
    <property type="entry name" value="Glyco_hydro_57"/>
    <property type="match status" value="1"/>
</dbReference>
<dbReference type="AlphaFoldDB" id="A0A6N4SPB2"/>
<keyword evidence="2" id="KW-0119">Carbohydrate metabolism</keyword>
<keyword evidence="5" id="KW-1185">Reference proteome</keyword>